<proteinExistence type="predicted"/>
<dbReference type="AlphaFoldDB" id="A0A833H4X8"/>
<dbReference type="PIRSF" id="PIRSF039014">
    <property type="entry name" value="OTR_cyc"/>
    <property type="match status" value="1"/>
</dbReference>
<dbReference type="Pfam" id="PF11783">
    <property type="entry name" value="Cytochrome_cB"/>
    <property type="match status" value="1"/>
</dbReference>
<dbReference type="Gene3D" id="1.10.1130.10">
    <property type="entry name" value="Flavocytochrome C3, Chain A"/>
    <property type="match status" value="1"/>
</dbReference>
<keyword evidence="2" id="KW-0472">Membrane</keyword>
<dbReference type="Proteomes" id="UP000460298">
    <property type="component" value="Unassembled WGS sequence"/>
</dbReference>
<dbReference type="GO" id="GO:0016491">
    <property type="term" value="F:oxidoreductase activity"/>
    <property type="evidence" value="ECO:0007669"/>
    <property type="project" value="TreeGrafter"/>
</dbReference>
<name>A0A833H4X8_9LEPT</name>
<gene>
    <name evidence="3" type="ORF">F9K24_03940</name>
</gene>
<keyword evidence="2" id="KW-0812">Transmembrane</keyword>
<evidence type="ECO:0000256" key="2">
    <source>
        <dbReference type="SAM" id="Phobius"/>
    </source>
</evidence>
<dbReference type="NCBIfam" id="TIGR04315">
    <property type="entry name" value="octaheme_Shew"/>
    <property type="match status" value="1"/>
</dbReference>
<dbReference type="SUPFAM" id="SSF48695">
    <property type="entry name" value="Multiheme cytochromes"/>
    <property type="match status" value="1"/>
</dbReference>
<sequence length="528" mass="59024">MKRASLALLAFALILGTILIASTITRKSRETPALAVLRAKYSEPHKKSVDHSKFPQLQRAFAAPQEITAACIGCHNERHKEVMASSHWNWGREEYVAGKGIRFVGKKNILNNFCIGIQTNEESCNKCHTGYGWRDDKFNFNDPRNVDCLACHDNSNTYVKASGGAGMPDPSVNLNVVAQSVGRPERANCGTCHFFGGGGNNVKHGDLDSSLFDPSRAVDVHMASEGANLQCVDCHVTENHKMKGKVYSLSSMNRDRSTCESCHTETPHESDVINEHTLKVACQSCHIPVYAKVNPTKLSWDWSTAGKLKDGKPYTEHAEDGTDSYMSIKGSFTWGKEIEPEYVWFNGTASHYLVGDKIDPDAVVKVNELHGSYDDPDAKIIPVKIHRGNQIYDKEHLYLIQPKTYSGHSGDGGFWKEFNWNRAAELGMKDIGLPYSGQYGFVKTEMYWPINHMVSTKEKTVNCTECHTRDNSRLQHLTDFYLPGRDRSTPVEFLGKLMVFLTLAGVLLHGALRIVVAKRHEREKGDRS</sequence>
<keyword evidence="2" id="KW-1133">Transmembrane helix</keyword>
<dbReference type="InterPro" id="IPR036280">
    <property type="entry name" value="Multihaem_cyt_sf"/>
</dbReference>
<organism evidence="3 4">
    <name type="scientific">Leptonema illini</name>
    <dbReference type="NCBI Taxonomy" id="183"/>
    <lineage>
        <taxon>Bacteria</taxon>
        <taxon>Pseudomonadati</taxon>
        <taxon>Spirochaetota</taxon>
        <taxon>Spirochaetia</taxon>
        <taxon>Leptospirales</taxon>
        <taxon>Leptospiraceae</taxon>
        <taxon>Leptonema</taxon>
    </lineage>
</organism>
<feature type="transmembrane region" description="Helical" evidence="2">
    <location>
        <begin position="493"/>
        <end position="516"/>
    </location>
</feature>
<evidence type="ECO:0000313" key="4">
    <source>
        <dbReference type="Proteomes" id="UP000460298"/>
    </source>
</evidence>
<evidence type="ECO:0000313" key="3">
    <source>
        <dbReference type="EMBL" id="KAB2934941.1"/>
    </source>
</evidence>
<reference evidence="3 4" key="1">
    <citation type="submission" date="2019-10" db="EMBL/GenBank/DDBJ databases">
        <title>Extracellular Electron Transfer in a Candidatus Methanoperedens spp. Enrichment Culture.</title>
        <authorList>
            <person name="Berger S."/>
            <person name="Rangel Shaw D."/>
            <person name="Berben T."/>
            <person name="In 'T Zandt M."/>
            <person name="Frank J."/>
            <person name="Reimann J."/>
            <person name="Jetten M.S.M."/>
            <person name="Welte C.U."/>
        </authorList>
    </citation>
    <scope>NUCLEOTIDE SEQUENCE [LARGE SCALE GENOMIC DNA]</scope>
    <source>
        <strain evidence="3">SB12</strain>
    </source>
</reference>
<dbReference type="EMBL" id="WBUI01000002">
    <property type="protein sequence ID" value="KAB2934941.1"/>
    <property type="molecule type" value="Genomic_DNA"/>
</dbReference>
<dbReference type="InterPro" id="IPR051829">
    <property type="entry name" value="Multiheme_Cytochr_ET"/>
</dbReference>
<dbReference type="InterPro" id="IPR024673">
    <property type="entry name" value="Octahem_Cyt_c"/>
</dbReference>
<comment type="caution">
    <text evidence="3">The sequence shown here is derived from an EMBL/GenBank/DDBJ whole genome shotgun (WGS) entry which is preliminary data.</text>
</comment>
<evidence type="ECO:0000256" key="1">
    <source>
        <dbReference type="ARBA" id="ARBA00022729"/>
    </source>
</evidence>
<dbReference type="PANTHER" id="PTHR35038:SF5">
    <property type="entry name" value="CYTOCHROME C-TYPE PROTEIN NRFB"/>
    <property type="match status" value="1"/>
</dbReference>
<dbReference type="PANTHER" id="PTHR35038">
    <property type="entry name" value="DISSIMILATORY SULFITE REDUCTASE SIRA"/>
    <property type="match status" value="1"/>
</dbReference>
<keyword evidence="1" id="KW-0732">Signal</keyword>
<accession>A0A833H4X8</accession>
<protein>
    <submittedName>
        <fullName evidence="3">Tetrathionate reductase family octaheme c-type cytochrome</fullName>
    </submittedName>
</protein>